<sequence length="107" mass="12389">MGKKDGEFSCGLSAVEVPDGADVLTPERACCDLCGEWFIPHSREEEERGLCPVCRRAYIRICPYCERPFRTDTWPHEVCPECYEDDLWRGDGPVDEYEDELDCLEDY</sequence>
<reference evidence="1" key="2">
    <citation type="submission" date="2019-02" db="EMBL/GenBank/DDBJ databases">
        <authorList>
            <person name="Chen S.-C."/>
            <person name="Chien H.-H."/>
            <person name="Lai M.-C."/>
        </authorList>
    </citation>
    <scope>NUCLEOTIDE SEQUENCE</scope>
    <source>
        <strain evidence="1">N2F9704</strain>
    </source>
</reference>
<accession>A0A8A3S7R9</accession>
<evidence type="ECO:0000313" key="2">
    <source>
        <dbReference type="Proteomes" id="UP001042704"/>
    </source>
</evidence>
<dbReference type="KEGG" id="maqe:RJ40_09785"/>
<organism evidence="1 2">
    <name type="scientific">Methanofollis aquaemaris</name>
    <dbReference type="NCBI Taxonomy" id="126734"/>
    <lineage>
        <taxon>Archaea</taxon>
        <taxon>Methanobacteriati</taxon>
        <taxon>Methanobacteriota</taxon>
        <taxon>Stenosarchaea group</taxon>
        <taxon>Methanomicrobia</taxon>
        <taxon>Methanomicrobiales</taxon>
        <taxon>Methanomicrobiaceae</taxon>
        <taxon>Methanofollis</taxon>
    </lineage>
</organism>
<dbReference type="AlphaFoldDB" id="A0A8A3S7R9"/>
<dbReference type="GeneID" id="76424662"/>
<dbReference type="EMBL" id="CP036172">
    <property type="protein sequence ID" value="QSZ67771.1"/>
    <property type="molecule type" value="Genomic_DNA"/>
</dbReference>
<dbReference type="RefSeq" id="WP_265580685.1">
    <property type="nucleotide sequence ID" value="NZ_CP036172.1"/>
</dbReference>
<evidence type="ECO:0000313" key="1">
    <source>
        <dbReference type="EMBL" id="QSZ67771.1"/>
    </source>
</evidence>
<keyword evidence="2" id="KW-1185">Reference proteome</keyword>
<protein>
    <submittedName>
        <fullName evidence="1">Uncharacterized protein</fullName>
    </submittedName>
</protein>
<reference evidence="1" key="1">
    <citation type="journal article" date="2001" name="Int. J. Syst. Evol. Microbiol.">
        <title>Methanofollis aquaemaris sp. nov., a methanogen isolated from an aquaculture fish pond.</title>
        <authorList>
            <person name="Lai M.C."/>
            <person name="Chen S.C."/>
        </authorList>
    </citation>
    <scope>NUCLEOTIDE SEQUENCE</scope>
    <source>
        <strain evidence="1">N2F9704</strain>
    </source>
</reference>
<dbReference type="Proteomes" id="UP001042704">
    <property type="component" value="Chromosome"/>
</dbReference>
<proteinExistence type="predicted"/>
<gene>
    <name evidence="1" type="ORF">RJ40_09785</name>
</gene>
<name>A0A8A3S7R9_9EURY</name>